<sequence>MSTELSAKFKAMQVERNAPEDQQFKEWENHPCCVLLPSPEKLDTSMNSPGSDVTDTLEDFQRIKNWAKENKLLNTGFSDYRERQNKQLEKCSFKSLVQLAFSRAFVAMRNTRNPDLEELVFWFYTGHGLGKETAKTLEYLSTPCLSNVDLNHNYHDDSIVFDFVQKERKVHGGELCLHMGGFCDLYGLLKPWIAAVKSESINAPGQKKNKHLVVILDSCHSGIIAQELKEFEKQVRKKDESFLKENSVTIQAACGPNERTFGGYFTPPFLYLNDPQNKKLLEQLRKSWKQMTDEKKDEYRSIELPSPMVVTTRASLQGTEEQAQPPPLRGGTVDPQPPPAQGGTVDPQPPPAQGDTVDPQPQNVTMELNVQNFKLTLFPDAGFFKFCSLKVFQYQQAKALEPLVKERALYRATVEAFMKSKRFKVIDYKLNTYTGTGPADKNAGSPKGLFLLDDPHNPGFAVCAHVHFKAGSTDVNDVQRINLVHHKRPPGRCIEYVEDGGKFRVNIDKTADAARELVKACRQYVDTNEPGRWNNVSQWNMTGSQLSVNGKFRLNERSAWEQSYLTSIKKYKLPEKVPTNSWHRFPLLSSFFVLFAISFHFYLNMRA</sequence>
<proteinExistence type="predicted"/>
<evidence type="ECO:0000256" key="2">
    <source>
        <dbReference type="SAM" id="Phobius"/>
    </source>
</evidence>
<organism evidence="3 4">
    <name type="scientific">Porites lobata</name>
    <dbReference type="NCBI Taxonomy" id="104759"/>
    <lineage>
        <taxon>Eukaryota</taxon>
        <taxon>Metazoa</taxon>
        <taxon>Cnidaria</taxon>
        <taxon>Anthozoa</taxon>
        <taxon>Hexacorallia</taxon>
        <taxon>Scleractinia</taxon>
        <taxon>Fungiina</taxon>
        <taxon>Poritidae</taxon>
        <taxon>Porites</taxon>
    </lineage>
</organism>
<gene>
    <name evidence="3" type="ORF">PLOB_00010139</name>
</gene>
<feature type="transmembrane region" description="Helical" evidence="2">
    <location>
        <begin position="585"/>
        <end position="603"/>
    </location>
</feature>
<evidence type="ECO:0000256" key="1">
    <source>
        <dbReference type="SAM" id="MobiDB-lite"/>
    </source>
</evidence>
<keyword evidence="2" id="KW-1133">Transmembrane helix</keyword>
<dbReference type="Proteomes" id="UP001159405">
    <property type="component" value="Unassembled WGS sequence"/>
</dbReference>
<accession>A0ABN8QRR1</accession>
<reference evidence="3 4" key="1">
    <citation type="submission" date="2022-05" db="EMBL/GenBank/DDBJ databases">
        <authorList>
            <consortium name="Genoscope - CEA"/>
            <person name="William W."/>
        </authorList>
    </citation>
    <scope>NUCLEOTIDE SEQUENCE [LARGE SCALE GENOMIC DNA]</scope>
</reference>
<name>A0ABN8QRR1_9CNID</name>
<keyword evidence="2" id="KW-0812">Transmembrane</keyword>
<evidence type="ECO:0000313" key="3">
    <source>
        <dbReference type="EMBL" id="CAH3169485.1"/>
    </source>
</evidence>
<dbReference type="Gene3D" id="3.40.50.1460">
    <property type="match status" value="1"/>
</dbReference>
<keyword evidence="4" id="KW-1185">Reference proteome</keyword>
<feature type="region of interest" description="Disordered" evidence="1">
    <location>
        <begin position="315"/>
        <end position="361"/>
    </location>
</feature>
<protein>
    <recommendedName>
        <fullName evidence="5">Caspase family p20 domain-containing protein</fullName>
    </recommendedName>
</protein>
<evidence type="ECO:0008006" key="5">
    <source>
        <dbReference type="Google" id="ProtNLM"/>
    </source>
</evidence>
<comment type="caution">
    <text evidence="3">The sequence shown here is derived from an EMBL/GenBank/DDBJ whole genome shotgun (WGS) entry which is preliminary data.</text>
</comment>
<keyword evidence="2" id="KW-0472">Membrane</keyword>
<dbReference type="EMBL" id="CALNXK010000150">
    <property type="protein sequence ID" value="CAH3169485.1"/>
    <property type="molecule type" value="Genomic_DNA"/>
</dbReference>
<evidence type="ECO:0000313" key="4">
    <source>
        <dbReference type="Proteomes" id="UP001159405"/>
    </source>
</evidence>